<gene>
    <name evidence="1" type="ORF">SAMN06295987_11418</name>
</gene>
<organism evidence="1 2">
    <name type="scientific">Novosphingobium mathurense</name>
    <dbReference type="NCBI Taxonomy" id="428990"/>
    <lineage>
        <taxon>Bacteria</taxon>
        <taxon>Pseudomonadati</taxon>
        <taxon>Pseudomonadota</taxon>
        <taxon>Alphaproteobacteria</taxon>
        <taxon>Sphingomonadales</taxon>
        <taxon>Sphingomonadaceae</taxon>
        <taxon>Novosphingobium</taxon>
    </lineage>
</organism>
<dbReference type="STRING" id="428990.SAMN06295987_11418"/>
<dbReference type="GO" id="GO:0015774">
    <property type="term" value="P:polysaccharide transport"/>
    <property type="evidence" value="ECO:0007669"/>
    <property type="project" value="InterPro"/>
</dbReference>
<evidence type="ECO:0000313" key="2">
    <source>
        <dbReference type="Proteomes" id="UP000190989"/>
    </source>
</evidence>
<reference evidence="2" key="1">
    <citation type="submission" date="2017-02" db="EMBL/GenBank/DDBJ databases">
        <authorList>
            <person name="Varghese N."/>
            <person name="Submissions S."/>
        </authorList>
    </citation>
    <scope>NUCLEOTIDE SEQUENCE [LARGE SCALE GENOMIC DNA]</scope>
    <source>
        <strain evidence="2">SM117</strain>
    </source>
</reference>
<evidence type="ECO:0000313" key="1">
    <source>
        <dbReference type="EMBL" id="SLK11314.1"/>
    </source>
</evidence>
<dbReference type="InterPro" id="IPR007833">
    <property type="entry name" value="Capsule_polysaccharide_synth"/>
</dbReference>
<proteinExistence type="predicted"/>
<dbReference type="Pfam" id="PF05159">
    <property type="entry name" value="Capsule_synth"/>
    <property type="match status" value="1"/>
</dbReference>
<keyword evidence="2" id="KW-1185">Reference proteome</keyword>
<accession>A0A1U6ITK4</accession>
<dbReference type="RefSeq" id="WP_079731899.1">
    <property type="nucleotide sequence ID" value="NZ_FVZE01000014.1"/>
</dbReference>
<dbReference type="CDD" id="cd16439">
    <property type="entry name" value="beta_Kdo_transferase_KpsC_2"/>
    <property type="match status" value="1"/>
</dbReference>
<dbReference type="GO" id="GO:0000271">
    <property type="term" value="P:polysaccharide biosynthetic process"/>
    <property type="evidence" value="ECO:0007669"/>
    <property type="project" value="InterPro"/>
</dbReference>
<protein>
    <submittedName>
        <fullName evidence="1">Capsular polysaccharide export protein</fullName>
    </submittedName>
</protein>
<name>A0A1U6ITK4_9SPHN</name>
<dbReference type="AlphaFoldDB" id="A0A1U6ITK4"/>
<sequence length="557" mass="60199">MSPALPLLRSPPFPAKDAAVSLARAMQEFPKPAADALLARIRETRVGGEFWAPSADLAAPASTVLRPRDRAEIAELLAGLDPEQRRSALWIGNGEKALDRALEALARREGGNFRPEVDPWSALDGASALAAHGDDEWVAIAAIASVPVQVLSSGAFGEPGDDTAKLQACAAQRLGATRYRDPFHDTASTLGATVELLAEWRRVLEGNRGIAAACGMAWWKRDEIRRFLWAPGQKLKLVSRSGRALAIARRQNGAVAIWPSRISSGLLAQARKDKVPLVRVEDGFVRSVGLGSNLVPPLSVVVDRRGIHFDPSRPSDLEAILATNEFPPALIERARALRETIVSAGISKYAAGSESALPTREPGRRVVLVPGQVEDDMSVIAGGGGLHSNLELLRRVRALEPEAEIWWRPHPDVDAGHRVGAVADAEALRYADRIVREGGMAPLLGAVDAVHVLTSLTGFEALMRGLDVTCHGTPFYAGWGLTRDLGEVPARRGRSLSLDALVAGVLLLYPRYLDPITGLPCPAEVLVDRIVHRYAPNRQGWIEPLRRLQGRLMATFR</sequence>
<dbReference type="EMBL" id="FVZE01000014">
    <property type="protein sequence ID" value="SLK11314.1"/>
    <property type="molecule type" value="Genomic_DNA"/>
</dbReference>
<dbReference type="Proteomes" id="UP000190989">
    <property type="component" value="Unassembled WGS sequence"/>
</dbReference>